<keyword evidence="2" id="KW-1185">Reference proteome</keyword>
<gene>
    <name evidence="1" type="ORF">DAKH74_001240</name>
</gene>
<comment type="caution">
    <text evidence="1">The sequence shown here is derived from an EMBL/GenBank/DDBJ whole genome shotgun (WGS) entry which is preliminary data.</text>
</comment>
<evidence type="ECO:0000313" key="2">
    <source>
        <dbReference type="Proteomes" id="UP001377567"/>
    </source>
</evidence>
<sequence length="175" mass="19936">MSDKLPYETVKRFTEAKIPQDIEDSILDVYANYSIDHDMTTDDLPSFFNEVGVPPDLSKLVRNDELVIEGTNIVDFQELLRCTYNIFLYAKNEVVITGLWKRLLEESGRSSQFPNVTYMNHIISVKDLQKVANSVGFADQAALINMMSCATHGKRVFMTYLDFAEILGKLGLLKR</sequence>
<proteinExistence type="predicted"/>
<dbReference type="Proteomes" id="UP001377567">
    <property type="component" value="Unassembled WGS sequence"/>
</dbReference>
<dbReference type="AlphaFoldDB" id="A0AAV5RPZ2"/>
<reference evidence="1 2" key="1">
    <citation type="journal article" date="2023" name="Elife">
        <title>Identification of key yeast species and microbe-microbe interactions impacting larval growth of Drosophila in the wild.</title>
        <authorList>
            <person name="Mure A."/>
            <person name="Sugiura Y."/>
            <person name="Maeda R."/>
            <person name="Honda K."/>
            <person name="Sakurai N."/>
            <person name="Takahashi Y."/>
            <person name="Watada M."/>
            <person name="Katoh T."/>
            <person name="Gotoh A."/>
            <person name="Gotoh Y."/>
            <person name="Taniguchi I."/>
            <person name="Nakamura K."/>
            <person name="Hayashi T."/>
            <person name="Katayama T."/>
            <person name="Uemura T."/>
            <person name="Hattori Y."/>
        </authorList>
    </citation>
    <scope>NUCLEOTIDE SEQUENCE [LARGE SCALE GENOMIC DNA]</scope>
    <source>
        <strain evidence="1 2">KH-74</strain>
    </source>
</reference>
<protein>
    <submittedName>
        <fullName evidence="1">Rad33 protein</fullName>
    </submittedName>
</protein>
<accession>A0AAV5RPZ2</accession>
<evidence type="ECO:0000313" key="1">
    <source>
        <dbReference type="EMBL" id="GMM53508.1"/>
    </source>
</evidence>
<dbReference type="EMBL" id="BTGD01000001">
    <property type="protein sequence ID" value="GMM53508.1"/>
    <property type="molecule type" value="Genomic_DNA"/>
</dbReference>
<organism evidence="1 2">
    <name type="scientific">Maudiozyma humilis</name>
    <name type="common">Sour dough yeast</name>
    <name type="synonym">Kazachstania humilis</name>
    <dbReference type="NCBI Taxonomy" id="51915"/>
    <lineage>
        <taxon>Eukaryota</taxon>
        <taxon>Fungi</taxon>
        <taxon>Dikarya</taxon>
        <taxon>Ascomycota</taxon>
        <taxon>Saccharomycotina</taxon>
        <taxon>Saccharomycetes</taxon>
        <taxon>Saccharomycetales</taxon>
        <taxon>Saccharomycetaceae</taxon>
        <taxon>Maudiozyma</taxon>
    </lineage>
</organism>
<name>A0AAV5RPZ2_MAUHU</name>